<feature type="domain" description="Fe/B12 periplasmic-binding" evidence="2">
    <location>
        <begin position="75"/>
        <end position="361"/>
    </location>
</feature>
<comment type="caution">
    <text evidence="3">The sequence shown here is derived from an EMBL/GenBank/DDBJ whole genome shotgun (WGS) entry which is preliminary data.</text>
</comment>
<protein>
    <submittedName>
        <fullName evidence="3">ABC transporter substrate-binding protein</fullName>
    </submittedName>
</protein>
<dbReference type="Gene3D" id="3.40.50.1980">
    <property type="entry name" value="Nitrogenase molybdenum iron protein domain"/>
    <property type="match status" value="2"/>
</dbReference>
<sequence>MINIKSIHHILRLALFTSVIFACLLCQSQAFGKEQITVEDFRGKTVQVPVKINRVITISDGLIEGVMTRLGEAHKIVALGSQCIPRVWTYDIPNKNGGSFPYKEGMNTITYLNPNFKNLPLVAKFGVGISYERVAELNPDLIIIRTGSCALNQGRDILDKTIGLLDSLGVPLVVLHGPNATPDPGIESISREIRILGKIFQKEDQALALAQYLASCVMMVRERTEGIVPDQQKRLLLLGLSPKARTQGGAGHVKGVDTLQTYFLEQVIRAKNAFTGPGAWNILNTEQLLALDPDLVVLVTAWGYHPPEELYFAPYYEGLQEMRAVKNKAVVALPWTPCNCEKRLEYPIDIMVMAKAAYPERFKDINLNQWLLDFYQTVYKVDKKTADELLSRQWMGWVRKE</sequence>
<organism evidence="3 4">
    <name type="scientific">Desulfobacter latus</name>
    <dbReference type="NCBI Taxonomy" id="2292"/>
    <lineage>
        <taxon>Bacteria</taxon>
        <taxon>Pseudomonadati</taxon>
        <taxon>Thermodesulfobacteriota</taxon>
        <taxon>Desulfobacteria</taxon>
        <taxon>Desulfobacterales</taxon>
        <taxon>Desulfobacteraceae</taxon>
        <taxon>Desulfobacter</taxon>
    </lineage>
</organism>
<feature type="chain" id="PRO_5032560749" evidence="1">
    <location>
        <begin position="33"/>
        <end position="401"/>
    </location>
</feature>
<proteinExistence type="predicted"/>
<dbReference type="Proteomes" id="UP000553343">
    <property type="component" value="Unassembled WGS sequence"/>
</dbReference>
<dbReference type="SUPFAM" id="SSF53807">
    <property type="entry name" value="Helical backbone' metal receptor"/>
    <property type="match status" value="1"/>
</dbReference>
<dbReference type="PANTHER" id="PTHR30535">
    <property type="entry name" value="VITAMIN B12-BINDING PROTEIN"/>
    <property type="match status" value="1"/>
</dbReference>
<dbReference type="RefSeq" id="WP_178366925.1">
    <property type="nucleotide sequence ID" value="NZ_JACADJ010000035.1"/>
</dbReference>
<dbReference type="PROSITE" id="PS50983">
    <property type="entry name" value="FE_B12_PBP"/>
    <property type="match status" value="1"/>
</dbReference>
<evidence type="ECO:0000256" key="1">
    <source>
        <dbReference type="SAM" id="SignalP"/>
    </source>
</evidence>
<evidence type="ECO:0000313" key="4">
    <source>
        <dbReference type="Proteomes" id="UP000553343"/>
    </source>
</evidence>
<gene>
    <name evidence="3" type="ORF">HXW94_10800</name>
</gene>
<keyword evidence="1" id="KW-0732">Signal</keyword>
<feature type="signal peptide" evidence="1">
    <location>
        <begin position="1"/>
        <end position="32"/>
    </location>
</feature>
<dbReference type="PANTHER" id="PTHR30535:SF34">
    <property type="entry name" value="MOLYBDATE-BINDING PROTEIN MOLA"/>
    <property type="match status" value="1"/>
</dbReference>
<accession>A0A850SZC3</accession>
<dbReference type="InterPro" id="IPR050902">
    <property type="entry name" value="ABC_Transporter_SBP"/>
</dbReference>
<dbReference type="Pfam" id="PF01497">
    <property type="entry name" value="Peripla_BP_2"/>
    <property type="match status" value="1"/>
</dbReference>
<dbReference type="AlphaFoldDB" id="A0A850SZC3"/>
<name>A0A850SZC3_9BACT</name>
<evidence type="ECO:0000313" key="3">
    <source>
        <dbReference type="EMBL" id="NWH05470.1"/>
    </source>
</evidence>
<reference evidence="3 4" key="1">
    <citation type="submission" date="2020-06" db="EMBL/GenBank/DDBJ databases">
        <title>High-quality draft genome of sulfate reducer Desulfobacter latus type strain AcrS2 isolated from marine sediment.</title>
        <authorList>
            <person name="Hoppe M."/>
            <person name="Larsen C.K."/>
            <person name="Marshall I.P.G."/>
            <person name="Schramm A."/>
            <person name="Marietou A.G."/>
        </authorList>
    </citation>
    <scope>NUCLEOTIDE SEQUENCE [LARGE SCALE GENOMIC DNA]</scope>
    <source>
        <strain evidence="3 4">AcRS2</strain>
    </source>
</reference>
<evidence type="ECO:0000259" key="2">
    <source>
        <dbReference type="PROSITE" id="PS50983"/>
    </source>
</evidence>
<dbReference type="PROSITE" id="PS51257">
    <property type="entry name" value="PROKAR_LIPOPROTEIN"/>
    <property type="match status" value="1"/>
</dbReference>
<dbReference type="InterPro" id="IPR002491">
    <property type="entry name" value="ABC_transptr_periplasmic_BD"/>
</dbReference>
<dbReference type="EMBL" id="JACADJ010000035">
    <property type="protein sequence ID" value="NWH05470.1"/>
    <property type="molecule type" value="Genomic_DNA"/>
</dbReference>
<keyword evidence="4" id="KW-1185">Reference proteome</keyword>